<accession>A0A1H8SI30</accession>
<organism evidence="1 2">
    <name type="scientific">Salinihabitans flavidus</name>
    <dbReference type="NCBI Taxonomy" id="569882"/>
    <lineage>
        <taxon>Bacteria</taxon>
        <taxon>Pseudomonadati</taxon>
        <taxon>Pseudomonadota</taxon>
        <taxon>Alphaproteobacteria</taxon>
        <taxon>Rhodobacterales</taxon>
        <taxon>Roseobacteraceae</taxon>
        <taxon>Salinihabitans</taxon>
    </lineage>
</organism>
<gene>
    <name evidence="1" type="ORF">SAMN04490248_11246</name>
</gene>
<evidence type="ECO:0008006" key="3">
    <source>
        <dbReference type="Google" id="ProtNLM"/>
    </source>
</evidence>
<dbReference type="Pfam" id="PF09898">
    <property type="entry name" value="DUF2125"/>
    <property type="match status" value="1"/>
</dbReference>
<dbReference type="Proteomes" id="UP000198893">
    <property type="component" value="Unassembled WGS sequence"/>
</dbReference>
<evidence type="ECO:0000313" key="2">
    <source>
        <dbReference type="Proteomes" id="UP000198893"/>
    </source>
</evidence>
<keyword evidence="2" id="KW-1185">Reference proteome</keyword>
<dbReference type="STRING" id="569882.SAMN04490248_11246"/>
<evidence type="ECO:0000313" key="1">
    <source>
        <dbReference type="EMBL" id="SEO78332.1"/>
    </source>
</evidence>
<dbReference type="EMBL" id="FODS01000012">
    <property type="protein sequence ID" value="SEO78332.1"/>
    <property type="molecule type" value="Genomic_DNA"/>
</dbReference>
<proteinExistence type="predicted"/>
<protein>
    <recommendedName>
        <fullName evidence="3">DUF2125 domain-containing protein</fullName>
    </recommendedName>
</protein>
<dbReference type="AlphaFoldDB" id="A0A1H8SI30"/>
<reference evidence="1 2" key="1">
    <citation type="submission" date="2016-10" db="EMBL/GenBank/DDBJ databases">
        <authorList>
            <person name="de Groot N.N."/>
        </authorList>
    </citation>
    <scope>NUCLEOTIDE SEQUENCE [LARGE SCALE GENOMIC DNA]</scope>
    <source>
        <strain evidence="1 2">DSM 27842</strain>
    </source>
</reference>
<name>A0A1H8SI30_9RHOB</name>
<sequence>MKKLAIAIIALGLAWSVFWAVQAHDLRRDTVAWFEDRRAEGWHAEYDDLTLRGFPNRLDLSFSDLSLADTGSGLAWEMPFFQLLRLSYRPDHLIAVWPDEQVIASPGDKHMLRSEDMRASLVLGDGAHDPLERTNLVITEAALSDDAGRTMRADNVNLAIRHETGQSYRLAVTTEGFAPAALPATGLPNRFTTLRADLTATFDRPWDARALTVARPQPTRINLRLAEVKWGDLELHAAGELEIDSAGTPSGRITVRARNWREIVALARTSGRLPETVLDTVEQGLDLLSGLSGNGRMLDIPLTFRGGQIRIGPVPIAKAPTLRLR</sequence>
<dbReference type="InterPro" id="IPR018666">
    <property type="entry name" value="DUF2125"/>
</dbReference>